<accession>A0A3B1A6L8</accession>
<evidence type="ECO:0000313" key="1">
    <source>
        <dbReference type="EMBL" id="VAW95392.1"/>
    </source>
</evidence>
<organism evidence="1">
    <name type="scientific">hydrothermal vent metagenome</name>
    <dbReference type="NCBI Taxonomy" id="652676"/>
    <lineage>
        <taxon>unclassified sequences</taxon>
        <taxon>metagenomes</taxon>
        <taxon>ecological metagenomes</taxon>
    </lineage>
</organism>
<gene>
    <name evidence="1" type="ORF">MNBD_GAMMA20-1516</name>
</gene>
<proteinExistence type="predicted"/>
<dbReference type="AlphaFoldDB" id="A0A3B1A6L8"/>
<name>A0A3B1A6L8_9ZZZZ</name>
<dbReference type="EMBL" id="UOFU01000071">
    <property type="protein sequence ID" value="VAW95392.1"/>
    <property type="molecule type" value="Genomic_DNA"/>
</dbReference>
<reference evidence="1" key="1">
    <citation type="submission" date="2018-06" db="EMBL/GenBank/DDBJ databases">
        <authorList>
            <person name="Zhirakovskaya E."/>
        </authorList>
    </citation>
    <scope>NUCLEOTIDE SEQUENCE</scope>
</reference>
<protein>
    <submittedName>
        <fullName evidence="1">Uncharacterized protein</fullName>
    </submittedName>
</protein>
<sequence>MLGFQSVFRIFTAVVLLTAVMPLLAASVRTEALVTLYSEGKVVVTYEAVDAGHADGNCYIFHVRKGVRDVEVRVCGTYTVEKIR</sequence>